<evidence type="ECO:0000313" key="2">
    <source>
        <dbReference type="EMBL" id="ABN93915.1"/>
    </source>
</evidence>
<organism evidence="2 3">
    <name type="scientific">Burkholderia pseudomallei (strain 1106a)</name>
    <dbReference type="NCBI Taxonomy" id="357348"/>
    <lineage>
        <taxon>Bacteria</taxon>
        <taxon>Pseudomonadati</taxon>
        <taxon>Pseudomonadota</taxon>
        <taxon>Betaproteobacteria</taxon>
        <taxon>Burkholderiales</taxon>
        <taxon>Burkholderiaceae</taxon>
        <taxon>Burkholderia</taxon>
        <taxon>pseudomallei group</taxon>
    </lineage>
</organism>
<dbReference type="KEGG" id="bpl:BURPS1106A_A0076"/>
<dbReference type="EMBL" id="CP000573">
    <property type="protein sequence ID" value="ABN93915.1"/>
    <property type="molecule type" value="Genomic_DNA"/>
</dbReference>
<reference evidence="3" key="1">
    <citation type="submission" date="2007-02" db="EMBL/GenBank/DDBJ databases">
        <authorList>
            <person name="DeShazer D."/>
            <person name="Woods D.E."/>
            <person name="Nierman W.C."/>
        </authorList>
    </citation>
    <scope>NUCLEOTIDE SEQUENCE [LARGE SCALE GENOMIC DNA]</scope>
    <source>
        <strain evidence="3">1106a</strain>
    </source>
</reference>
<dbReference type="HOGENOM" id="CLU_1709813_0_0_4"/>
<evidence type="ECO:0000256" key="1">
    <source>
        <dbReference type="SAM" id="MobiDB-lite"/>
    </source>
</evidence>
<name>A3P1A9_BURP0</name>
<feature type="region of interest" description="Disordered" evidence="1">
    <location>
        <begin position="1"/>
        <end position="51"/>
    </location>
</feature>
<evidence type="ECO:0000313" key="3">
    <source>
        <dbReference type="Proteomes" id="UP000006738"/>
    </source>
</evidence>
<gene>
    <name evidence="2" type="ordered locus">BURPS1106A_A0076</name>
</gene>
<protein>
    <submittedName>
        <fullName evidence="2">Uncharacterized protein</fullName>
    </submittedName>
</protein>
<sequence>MRKQFMQRINAAPIGESANSKRRSRQAGTKMKTTAIRSPAGSDDPPTRLSSPQQSFLAEVSRYGISHTTFELAPAMIPMPSFAVWRTVFMRDLAHAGLPDIAATHAIGEWVKLGTLEQRRTRDTARPLPVYRLPECFCTRSTLGLSASLQSAQHGFQDERRTSER</sequence>
<dbReference type="AlphaFoldDB" id="A3P1A9"/>
<proteinExistence type="predicted"/>
<dbReference type="Proteomes" id="UP000006738">
    <property type="component" value="Chromosome II"/>
</dbReference>
<accession>A3P1A9</accession>